<evidence type="ECO:0000313" key="4">
    <source>
        <dbReference type="Proteomes" id="UP000626092"/>
    </source>
</evidence>
<name>A0A834GQ19_RHOSS</name>
<evidence type="ECO:0000256" key="1">
    <source>
        <dbReference type="SAM" id="MobiDB-lite"/>
    </source>
</evidence>
<dbReference type="EMBL" id="WJXA01000006">
    <property type="protein sequence ID" value="KAF7139929.1"/>
    <property type="molecule type" value="Genomic_DNA"/>
</dbReference>
<feature type="domain" description="EDR1/CTR1/ARMC3-like peptidase-like" evidence="2">
    <location>
        <begin position="87"/>
        <end position="123"/>
    </location>
</feature>
<dbReference type="OrthoDB" id="10662030at2759"/>
<proteinExistence type="predicted"/>
<feature type="region of interest" description="Disordered" evidence="1">
    <location>
        <begin position="239"/>
        <end position="283"/>
    </location>
</feature>
<protein>
    <recommendedName>
        <fullName evidence="2">EDR1/CTR1/ARMC3-like peptidase-like domain-containing protein</fullName>
    </recommendedName>
</protein>
<sequence length="283" mass="31471">MGQVKIAEPSEELRPPPTNLVQGRTDLLGLDPDTVQKHFHLFFLLHSNIVAGRSGEKELGRWVIRLAVMMELRQLGFLSWNYLWVLQVLANSVGIPCRLVKGQQYTGSDDAAMNFVKFDNGRENTDLNEGKKRSIKEVIEGCPMMQMEGFEYLKESCSSVLTKLLQYIARISEHSAIGSSHGNKAFLDGSDLNSRHVKHLYGSKTFSSSDQLSRSCRFKVHSLVVLKCEGWVIDGVGKAREPSNRSRPSIHWRPGSPGKASPEYTFAPFPLSAPPSSPISSSP</sequence>
<comment type="caution">
    <text evidence="3">The sequence shown here is derived from an EMBL/GenBank/DDBJ whole genome shotgun (WGS) entry which is preliminary data.</text>
</comment>
<evidence type="ECO:0000259" key="2">
    <source>
        <dbReference type="Pfam" id="PF14381"/>
    </source>
</evidence>
<dbReference type="Pfam" id="PF14381">
    <property type="entry name" value="EDR1_CTR1_ARMC3_pept"/>
    <property type="match status" value="1"/>
</dbReference>
<dbReference type="AlphaFoldDB" id="A0A834GQ19"/>
<gene>
    <name evidence="3" type="ORF">RHSIM_Rhsim06G0020400</name>
</gene>
<accession>A0A834GQ19</accession>
<evidence type="ECO:0000313" key="3">
    <source>
        <dbReference type="EMBL" id="KAF7139929.1"/>
    </source>
</evidence>
<keyword evidence="4" id="KW-1185">Reference proteome</keyword>
<reference evidence="3" key="1">
    <citation type="submission" date="2019-11" db="EMBL/GenBank/DDBJ databases">
        <authorList>
            <person name="Liu Y."/>
            <person name="Hou J."/>
            <person name="Li T.-Q."/>
            <person name="Guan C.-H."/>
            <person name="Wu X."/>
            <person name="Wu H.-Z."/>
            <person name="Ling F."/>
            <person name="Zhang R."/>
            <person name="Shi X.-G."/>
            <person name="Ren J.-P."/>
            <person name="Chen E.-F."/>
            <person name="Sun J.-M."/>
        </authorList>
    </citation>
    <scope>NUCLEOTIDE SEQUENCE</scope>
    <source>
        <strain evidence="3">Adult_tree_wgs_1</strain>
        <tissue evidence="3">Leaves</tissue>
    </source>
</reference>
<dbReference type="InterPro" id="IPR055164">
    <property type="entry name" value="EDR1/CTR1/ARMC3-like_pept-like"/>
</dbReference>
<dbReference type="Proteomes" id="UP000626092">
    <property type="component" value="Unassembled WGS sequence"/>
</dbReference>
<organism evidence="3 4">
    <name type="scientific">Rhododendron simsii</name>
    <name type="common">Sims's rhododendron</name>
    <dbReference type="NCBI Taxonomy" id="118357"/>
    <lineage>
        <taxon>Eukaryota</taxon>
        <taxon>Viridiplantae</taxon>
        <taxon>Streptophyta</taxon>
        <taxon>Embryophyta</taxon>
        <taxon>Tracheophyta</taxon>
        <taxon>Spermatophyta</taxon>
        <taxon>Magnoliopsida</taxon>
        <taxon>eudicotyledons</taxon>
        <taxon>Gunneridae</taxon>
        <taxon>Pentapetalae</taxon>
        <taxon>asterids</taxon>
        <taxon>Ericales</taxon>
        <taxon>Ericaceae</taxon>
        <taxon>Ericoideae</taxon>
        <taxon>Rhodoreae</taxon>
        <taxon>Rhododendron</taxon>
    </lineage>
</organism>